<dbReference type="CDD" id="cd03019">
    <property type="entry name" value="DsbA_DsbA"/>
    <property type="match status" value="1"/>
</dbReference>
<dbReference type="InterPro" id="IPR036249">
    <property type="entry name" value="Thioredoxin-like_sf"/>
</dbReference>
<dbReference type="GO" id="GO:0042597">
    <property type="term" value="C:periplasmic space"/>
    <property type="evidence" value="ECO:0007669"/>
    <property type="project" value="UniProtKB-SubCell"/>
</dbReference>
<evidence type="ECO:0000259" key="9">
    <source>
        <dbReference type="PROSITE" id="PS51352"/>
    </source>
</evidence>
<dbReference type="InterPro" id="IPR001853">
    <property type="entry name" value="DSBA-like_thioredoxin_dom"/>
</dbReference>
<proteinExistence type="inferred from homology"/>
<keyword evidence="5 7" id="KW-1015">Disulfide bond</keyword>
<evidence type="ECO:0000313" key="10">
    <source>
        <dbReference type="EMBL" id="NYT28529.1"/>
    </source>
</evidence>
<evidence type="ECO:0000256" key="8">
    <source>
        <dbReference type="PIRSR" id="PIRSR001488-1"/>
    </source>
</evidence>
<feature type="disulfide bond" description="Redox-active" evidence="8">
    <location>
        <begin position="51"/>
        <end position="54"/>
    </location>
</feature>
<evidence type="ECO:0000256" key="6">
    <source>
        <dbReference type="ARBA" id="ARBA00023284"/>
    </source>
</evidence>
<sequence>MKNIVLGLLLAFTTFVYADYDEGIDYIALEKPVKTTTGDKIEVRELFWYYCPHCYNLEPVLHAWLKKLPANAEFVQQPAVFSKRWKKGAIFYFVLEELDLLGKLHEPLFSAIHAKNKNFNSKTSFINWVVSFGVNKEKVEKAFKSFAVRIKLNKATLNSTKYKIKGVPVIVVNGKYWTDATHAGTHSRMLEVVDFLIKKESKIE</sequence>
<name>A0A853F7N6_9GAMM</name>
<evidence type="ECO:0000256" key="7">
    <source>
        <dbReference type="PIRNR" id="PIRNR001488"/>
    </source>
</evidence>
<feature type="domain" description="Thioredoxin" evidence="9">
    <location>
        <begin position="6"/>
        <end position="148"/>
    </location>
</feature>
<keyword evidence="4 7" id="KW-0574">Periplasm</keyword>
<dbReference type="Gene3D" id="3.40.30.10">
    <property type="entry name" value="Glutaredoxin"/>
    <property type="match status" value="1"/>
</dbReference>
<gene>
    <name evidence="10" type="ORF">H0A76_12120</name>
</gene>
<dbReference type="Proteomes" id="UP000568751">
    <property type="component" value="Unassembled WGS sequence"/>
</dbReference>
<dbReference type="PIRSF" id="PIRSF001488">
    <property type="entry name" value="Tdi_protein"/>
    <property type="match status" value="1"/>
</dbReference>
<evidence type="ECO:0000256" key="1">
    <source>
        <dbReference type="ARBA" id="ARBA00004418"/>
    </source>
</evidence>
<comment type="caution">
    <text evidence="10">The sequence shown here is derived from an EMBL/GenBank/DDBJ whole genome shotgun (WGS) entry which is preliminary data.</text>
</comment>
<keyword evidence="6" id="KW-0676">Redox-active center</keyword>
<dbReference type="InterPro" id="IPR050824">
    <property type="entry name" value="Thiol_disulfide_DsbA"/>
</dbReference>
<protein>
    <recommendedName>
        <fullName evidence="7">Thiol:disulfide interchange protein</fullName>
    </recommendedName>
</protein>
<keyword evidence="3" id="KW-0732">Signal</keyword>
<dbReference type="Pfam" id="PF01323">
    <property type="entry name" value="DSBA"/>
    <property type="match status" value="1"/>
</dbReference>
<dbReference type="PROSITE" id="PS51352">
    <property type="entry name" value="THIOREDOXIN_2"/>
    <property type="match status" value="1"/>
</dbReference>
<accession>A0A853F7N6</accession>
<dbReference type="PANTHER" id="PTHR35891">
    <property type="entry name" value="THIOL:DISULFIDE INTERCHANGE PROTEIN DSBA"/>
    <property type="match status" value="1"/>
</dbReference>
<dbReference type="InterPro" id="IPR013766">
    <property type="entry name" value="Thioredoxin_domain"/>
</dbReference>
<dbReference type="GO" id="GO:0016491">
    <property type="term" value="F:oxidoreductase activity"/>
    <property type="evidence" value="ECO:0007669"/>
    <property type="project" value="InterPro"/>
</dbReference>
<evidence type="ECO:0000256" key="2">
    <source>
        <dbReference type="ARBA" id="ARBA00005791"/>
    </source>
</evidence>
<evidence type="ECO:0000256" key="5">
    <source>
        <dbReference type="ARBA" id="ARBA00023157"/>
    </source>
</evidence>
<dbReference type="InterPro" id="IPR023205">
    <property type="entry name" value="DsbA/DsbL"/>
</dbReference>
<comment type="similarity">
    <text evidence="2">Belongs to the thioredoxin family. DsbA subfamily.</text>
</comment>
<evidence type="ECO:0000313" key="11">
    <source>
        <dbReference type="Proteomes" id="UP000568751"/>
    </source>
</evidence>
<reference evidence="10 11" key="1">
    <citation type="submission" date="2020-05" db="EMBL/GenBank/DDBJ databases">
        <title>Horizontal transmission and recombination maintain forever young bacterial symbiont genomes.</title>
        <authorList>
            <person name="Russell S.L."/>
            <person name="Pepper-Tunick E."/>
            <person name="Svedberg J."/>
            <person name="Byrne A."/>
            <person name="Ruelas Castillo J."/>
            <person name="Vollmers C."/>
            <person name="Beinart R.A."/>
            <person name="Corbett-Detig R."/>
        </authorList>
    </citation>
    <scope>NUCLEOTIDE SEQUENCE [LARGE SCALE GENOMIC DNA]</scope>
    <source>
        <strain evidence="10">455</strain>
    </source>
</reference>
<evidence type="ECO:0000256" key="3">
    <source>
        <dbReference type="ARBA" id="ARBA00022729"/>
    </source>
</evidence>
<dbReference type="AlphaFoldDB" id="A0A853F7N6"/>
<comment type="subcellular location">
    <subcellularLocation>
        <location evidence="1 7">Periplasm</location>
    </subcellularLocation>
</comment>
<organism evidence="10 11">
    <name type="scientific">Candidatus Thiodubiliella endoseptemdiera</name>
    <dbReference type="NCBI Taxonomy" id="2738886"/>
    <lineage>
        <taxon>Bacteria</taxon>
        <taxon>Pseudomonadati</taxon>
        <taxon>Pseudomonadota</taxon>
        <taxon>Gammaproteobacteria</taxon>
        <taxon>Candidatus Pseudothioglobaceae</taxon>
        <taxon>Candidatus Thiodubiliella</taxon>
    </lineage>
</organism>
<evidence type="ECO:0000256" key="4">
    <source>
        <dbReference type="ARBA" id="ARBA00022764"/>
    </source>
</evidence>
<dbReference type="PANTHER" id="PTHR35891:SF2">
    <property type="entry name" value="THIOL:DISULFIDE INTERCHANGE PROTEIN DSBA"/>
    <property type="match status" value="1"/>
</dbReference>
<dbReference type="RefSeq" id="WP_369177079.1">
    <property type="nucleotide sequence ID" value="NZ_OZ156463.1"/>
</dbReference>
<dbReference type="EMBL" id="JACCHT010000002">
    <property type="protein sequence ID" value="NYT28529.1"/>
    <property type="molecule type" value="Genomic_DNA"/>
</dbReference>
<dbReference type="SUPFAM" id="SSF52833">
    <property type="entry name" value="Thioredoxin-like"/>
    <property type="match status" value="1"/>
</dbReference>